<dbReference type="InterPro" id="IPR026444">
    <property type="entry name" value="Secre_tail"/>
</dbReference>
<keyword evidence="3" id="KW-0732">Signal</keyword>
<dbReference type="Pfam" id="PF17210">
    <property type="entry name" value="SdrD_B"/>
    <property type="match status" value="1"/>
</dbReference>
<evidence type="ECO:0000256" key="1">
    <source>
        <dbReference type="ARBA" id="ARBA00004613"/>
    </source>
</evidence>
<dbReference type="PATRIC" id="fig|1300341.3.peg.2187"/>
<protein>
    <recommendedName>
        <fullName evidence="4">SD-repeat containing protein B domain-containing protein</fullName>
    </recommendedName>
</protein>
<evidence type="ECO:0000256" key="2">
    <source>
        <dbReference type="ARBA" id="ARBA00022525"/>
    </source>
</evidence>
<gene>
    <name evidence="5" type="ORF">I595_2003</name>
</gene>
<dbReference type="Gene3D" id="2.60.40.10">
    <property type="entry name" value="Immunoglobulins"/>
    <property type="match status" value="1"/>
</dbReference>
<dbReference type="GO" id="GO:0005576">
    <property type="term" value="C:extracellular region"/>
    <property type="evidence" value="ECO:0007669"/>
    <property type="project" value="UniProtKB-SubCell"/>
</dbReference>
<keyword evidence="2" id="KW-0964">Secreted</keyword>
<keyword evidence="6" id="KW-1185">Reference proteome</keyword>
<comment type="subcellular location">
    <subcellularLocation>
        <location evidence="1">Secreted</location>
    </subcellularLocation>
</comment>
<evidence type="ECO:0000313" key="6">
    <source>
        <dbReference type="Proteomes" id="UP000050280"/>
    </source>
</evidence>
<dbReference type="InterPro" id="IPR033764">
    <property type="entry name" value="Sdr_B"/>
</dbReference>
<accession>A0A0P7B2C1</accession>
<dbReference type="EMBL" id="LDJX01000003">
    <property type="protein sequence ID" value="KPM32351.1"/>
    <property type="molecule type" value="Genomic_DNA"/>
</dbReference>
<dbReference type="Proteomes" id="UP000050280">
    <property type="component" value="Unassembled WGS sequence"/>
</dbReference>
<proteinExistence type="predicted"/>
<dbReference type="NCBIfam" id="TIGR04183">
    <property type="entry name" value="Por_Secre_tail"/>
    <property type="match status" value="1"/>
</dbReference>
<evidence type="ECO:0000256" key="3">
    <source>
        <dbReference type="ARBA" id="ARBA00022729"/>
    </source>
</evidence>
<dbReference type="SUPFAM" id="SSF117074">
    <property type="entry name" value="Hypothetical protein PA1324"/>
    <property type="match status" value="1"/>
</dbReference>
<dbReference type="InterPro" id="IPR013783">
    <property type="entry name" value="Ig-like_fold"/>
</dbReference>
<dbReference type="AlphaFoldDB" id="A0A0P7B2C1"/>
<sequence>MVLQVEDANGCAYMATLTINEHPTPELNVSSDVTICEGEEIELTATGDGIVSWSNGETTNSIWVSPITTTPYTVVLTDENGCQAEETILVTVDQKITLGDFVFSDENENGIQDTGESGVDGVTVQIFQCSDKGATDGVLVDITVTSTNPVTGEPGYYNFEICPNSGSYYIQFSDVPEGFEFTTANTGANDSMDSDANTAGVTDCFEVEATSNHTLDAGIKVSCPMVLQYKVRPRDPDGTYITGNSSTACLGYDLILRVVRPGEETNPDVDNDYTGWTFTFVNANGGTSVRSDAQAPYQNSVSRYGLNADDFGIYTISWVNPDGCEGSAEFLLELEPNCTSTPKVGGIPMSITKVFPVPAVSGDKVTLVLNTDTGSINTNTDLNAVSLQAVFPSELETVTVSLFDTSSRMVNDVKTYEVSRGRDVIDYPLDYLSAGTYILKVDGDDWSDSKQIIIK</sequence>
<name>A0A0P7B2C1_9FLAO</name>
<evidence type="ECO:0000313" key="5">
    <source>
        <dbReference type="EMBL" id="KPM32351.1"/>
    </source>
</evidence>
<comment type="caution">
    <text evidence="5">The sequence shown here is derived from an EMBL/GenBank/DDBJ whole genome shotgun (WGS) entry which is preliminary data.</text>
</comment>
<feature type="domain" description="SD-repeat containing protein B" evidence="4">
    <location>
        <begin position="97"/>
        <end position="219"/>
    </location>
</feature>
<organism evidence="5 6">
    <name type="scientific">Croceitalea dokdonensis DOKDO 023</name>
    <dbReference type="NCBI Taxonomy" id="1300341"/>
    <lineage>
        <taxon>Bacteria</taxon>
        <taxon>Pseudomonadati</taxon>
        <taxon>Bacteroidota</taxon>
        <taxon>Flavobacteriia</taxon>
        <taxon>Flavobacteriales</taxon>
        <taxon>Flavobacteriaceae</taxon>
        <taxon>Croceitalea</taxon>
    </lineage>
</organism>
<evidence type="ECO:0000259" key="4">
    <source>
        <dbReference type="Pfam" id="PF17210"/>
    </source>
</evidence>
<reference evidence="5 6" key="1">
    <citation type="submission" date="2015-09" db="EMBL/GenBank/DDBJ databases">
        <title>Genome sequence of the marine flavobacterium Croceitalea dokdonensis DOKDO 023 that contains proton- and sodium-pumping rhodopsins.</title>
        <authorList>
            <person name="Kwon S.-K."/>
            <person name="Lee H.K."/>
            <person name="Kwak M.-J."/>
            <person name="Kim J.F."/>
        </authorList>
    </citation>
    <scope>NUCLEOTIDE SEQUENCE [LARGE SCALE GENOMIC DNA]</scope>
    <source>
        <strain evidence="5 6">DOKDO 023</strain>
    </source>
</reference>